<reference evidence="2 4" key="2">
    <citation type="journal article" date="2014" name="BMC Genomics">
        <title>An improved genome release (version Mt4.0) for the model legume Medicago truncatula.</title>
        <authorList>
            <person name="Tang H."/>
            <person name="Krishnakumar V."/>
            <person name="Bidwell S."/>
            <person name="Rosen B."/>
            <person name="Chan A."/>
            <person name="Zhou S."/>
            <person name="Gentzbittel L."/>
            <person name="Childs K.L."/>
            <person name="Yandell M."/>
            <person name="Gundlach H."/>
            <person name="Mayer K.F."/>
            <person name="Schwartz D.C."/>
            <person name="Town C.D."/>
        </authorList>
    </citation>
    <scope>GENOME REANNOTATION</scope>
    <source>
        <strain evidence="2">A17</strain>
        <strain evidence="3 4">cv. Jemalong A17</strain>
    </source>
</reference>
<dbReference type="Proteomes" id="UP000002051">
    <property type="component" value="Unassembled WGS sequence"/>
</dbReference>
<reference evidence="3" key="3">
    <citation type="submission" date="2015-04" db="UniProtKB">
        <authorList>
            <consortium name="EnsemblPlants"/>
        </authorList>
    </citation>
    <scope>IDENTIFICATION</scope>
    <source>
        <strain evidence="3">cv. Jemalong A17</strain>
    </source>
</reference>
<gene>
    <name evidence="2" type="ordered locus">MTR_1g046290</name>
</gene>
<keyword evidence="4" id="KW-1185">Reference proteome</keyword>
<name>A0A072VHT5_MEDTR</name>
<evidence type="ECO:0000313" key="2">
    <source>
        <dbReference type="EMBL" id="KEH41181.1"/>
    </source>
</evidence>
<evidence type="ECO:0000313" key="4">
    <source>
        <dbReference type="Proteomes" id="UP000002051"/>
    </source>
</evidence>
<dbReference type="HOGENOM" id="CLU_1191415_0_0_1"/>
<evidence type="ECO:0000256" key="1">
    <source>
        <dbReference type="SAM" id="MobiDB-lite"/>
    </source>
</evidence>
<sequence>MCPSKTKAIQGVGFTAKPVFVKENCIKKKRKFVSINALTKKMQLESEKERVAVDHQTPCQQTPPKKLVDPSIDDPQVKNTLSNWRQLKSQSRQDQREEARLKLEKIQNTACFNDNMEAMNDFHKLIGCSEESILCYQHGRNKPVLQSLLIRSRPMLQSSSSRLSFFPIYESSPVELHLLIHVTIHGGLTRSVGANRDCSLVLSRRLIGLNQGFNGMNNLIQPPKGLGGLSNRS</sequence>
<evidence type="ECO:0000313" key="3">
    <source>
        <dbReference type="EnsemblPlants" id="KEH41181"/>
    </source>
</evidence>
<reference evidence="2 4" key="1">
    <citation type="journal article" date="2011" name="Nature">
        <title>The Medicago genome provides insight into the evolution of rhizobial symbioses.</title>
        <authorList>
            <person name="Young N.D."/>
            <person name="Debelle F."/>
            <person name="Oldroyd G.E."/>
            <person name="Geurts R."/>
            <person name="Cannon S.B."/>
            <person name="Udvardi M.K."/>
            <person name="Benedito V.A."/>
            <person name="Mayer K.F."/>
            <person name="Gouzy J."/>
            <person name="Schoof H."/>
            <person name="Van de Peer Y."/>
            <person name="Proost S."/>
            <person name="Cook D.R."/>
            <person name="Meyers B.C."/>
            <person name="Spannagl M."/>
            <person name="Cheung F."/>
            <person name="De Mita S."/>
            <person name="Krishnakumar V."/>
            <person name="Gundlach H."/>
            <person name="Zhou S."/>
            <person name="Mudge J."/>
            <person name="Bharti A.K."/>
            <person name="Murray J.D."/>
            <person name="Naoumkina M.A."/>
            <person name="Rosen B."/>
            <person name="Silverstein K.A."/>
            <person name="Tang H."/>
            <person name="Rombauts S."/>
            <person name="Zhao P.X."/>
            <person name="Zhou P."/>
            <person name="Barbe V."/>
            <person name="Bardou P."/>
            <person name="Bechner M."/>
            <person name="Bellec A."/>
            <person name="Berger A."/>
            <person name="Berges H."/>
            <person name="Bidwell S."/>
            <person name="Bisseling T."/>
            <person name="Choisne N."/>
            <person name="Couloux A."/>
            <person name="Denny R."/>
            <person name="Deshpande S."/>
            <person name="Dai X."/>
            <person name="Doyle J.J."/>
            <person name="Dudez A.M."/>
            <person name="Farmer A.D."/>
            <person name="Fouteau S."/>
            <person name="Franken C."/>
            <person name="Gibelin C."/>
            <person name="Gish J."/>
            <person name="Goldstein S."/>
            <person name="Gonzalez A.J."/>
            <person name="Green P.J."/>
            <person name="Hallab A."/>
            <person name="Hartog M."/>
            <person name="Hua A."/>
            <person name="Humphray S.J."/>
            <person name="Jeong D.H."/>
            <person name="Jing Y."/>
            <person name="Jocker A."/>
            <person name="Kenton S.M."/>
            <person name="Kim D.J."/>
            <person name="Klee K."/>
            <person name="Lai H."/>
            <person name="Lang C."/>
            <person name="Lin S."/>
            <person name="Macmil S.L."/>
            <person name="Magdelenat G."/>
            <person name="Matthews L."/>
            <person name="McCorrison J."/>
            <person name="Monaghan E.L."/>
            <person name="Mun J.H."/>
            <person name="Najar F.Z."/>
            <person name="Nicholson C."/>
            <person name="Noirot C."/>
            <person name="O'Bleness M."/>
            <person name="Paule C.R."/>
            <person name="Poulain J."/>
            <person name="Prion F."/>
            <person name="Qin B."/>
            <person name="Qu C."/>
            <person name="Retzel E.F."/>
            <person name="Riddle C."/>
            <person name="Sallet E."/>
            <person name="Samain S."/>
            <person name="Samson N."/>
            <person name="Sanders I."/>
            <person name="Saurat O."/>
            <person name="Scarpelli C."/>
            <person name="Schiex T."/>
            <person name="Segurens B."/>
            <person name="Severin A.J."/>
            <person name="Sherrier D.J."/>
            <person name="Shi R."/>
            <person name="Sims S."/>
            <person name="Singer S.R."/>
            <person name="Sinharoy S."/>
            <person name="Sterck L."/>
            <person name="Viollet A."/>
            <person name="Wang B.B."/>
            <person name="Wang K."/>
            <person name="Wang M."/>
            <person name="Wang X."/>
            <person name="Warfsmann J."/>
            <person name="Weissenbach J."/>
            <person name="White D.D."/>
            <person name="White J.D."/>
            <person name="Wiley G.B."/>
            <person name="Wincker P."/>
            <person name="Xing Y."/>
            <person name="Yang L."/>
            <person name="Yao Z."/>
            <person name="Ying F."/>
            <person name="Zhai J."/>
            <person name="Zhou L."/>
            <person name="Zuber A."/>
            <person name="Denarie J."/>
            <person name="Dixon R.A."/>
            <person name="May G.D."/>
            <person name="Schwartz D.C."/>
            <person name="Rogers J."/>
            <person name="Quetier F."/>
            <person name="Town C.D."/>
            <person name="Roe B.A."/>
        </authorList>
    </citation>
    <scope>NUCLEOTIDE SEQUENCE [LARGE SCALE GENOMIC DNA]</scope>
    <source>
        <strain evidence="2">A17</strain>
        <strain evidence="3 4">cv. Jemalong A17</strain>
    </source>
</reference>
<proteinExistence type="predicted"/>
<accession>A0A072VHT5</accession>
<dbReference type="EMBL" id="CM001217">
    <property type="protein sequence ID" value="KEH41181.1"/>
    <property type="molecule type" value="Genomic_DNA"/>
</dbReference>
<organism evidence="2 4">
    <name type="scientific">Medicago truncatula</name>
    <name type="common">Barrel medic</name>
    <name type="synonym">Medicago tribuloides</name>
    <dbReference type="NCBI Taxonomy" id="3880"/>
    <lineage>
        <taxon>Eukaryota</taxon>
        <taxon>Viridiplantae</taxon>
        <taxon>Streptophyta</taxon>
        <taxon>Embryophyta</taxon>
        <taxon>Tracheophyta</taxon>
        <taxon>Spermatophyta</taxon>
        <taxon>Magnoliopsida</taxon>
        <taxon>eudicotyledons</taxon>
        <taxon>Gunneridae</taxon>
        <taxon>Pentapetalae</taxon>
        <taxon>rosids</taxon>
        <taxon>fabids</taxon>
        <taxon>Fabales</taxon>
        <taxon>Fabaceae</taxon>
        <taxon>Papilionoideae</taxon>
        <taxon>50 kb inversion clade</taxon>
        <taxon>NPAAA clade</taxon>
        <taxon>Hologalegina</taxon>
        <taxon>IRL clade</taxon>
        <taxon>Trifolieae</taxon>
        <taxon>Medicago</taxon>
    </lineage>
</organism>
<dbReference type="EnsemblPlants" id="KEH41181">
    <property type="protein sequence ID" value="KEH41181"/>
    <property type="gene ID" value="MTR_1g046290"/>
</dbReference>
<feature type="region of interest" description="Disordered" evidence="1">
    <location>
        <begin position="47"/>
        <end position="74"/>
    </location>
</feature>
<protein>
    <submittedName>
        <fullName evidence="2 3">Uncharacterized protein</fullName>
    </submittedName>
</protein>
<dbReference type="AlphaFoldDB" id="A0A072VHT5"/>